<name>A0A840MT18_9PROT</name>
<dbReference type="RefSeq" id="WP_184041341.1">
    <property type="nucleotide sequence ID" value="NZ_JACHHY010000021.1"/>
</dbReference>
<dbReference type="Proteomes" id="UP000575898">
    <property type="component" value="Unassembled WGS sequence"/>
</dbReference>
<comment type="caution">
    <text evidence="1">The sequence shown here is derived from an EMBL/GenBank/DDBJ whole genome shotgun (WGS) entry which is preliminary data.</text>
</comment>
<proteinExistence type="predicted"/>
<sequence>MALAYRFLGVPGWRGVGGFVSVLFTLCAPTTKNLLLALRPGFSPITPT</sequence>
<dbReference type="AlphaFoldDB" id="A0A840MT18"/>
<reference evidence="1 2" key="1">
    <citation type="submission" date="2020-08" db="EMBL/GenBank/DDBJ databases">
        <title>Genomic Encyclopedia of Type Strains, Phase IV (KMG-IV): sequencing the most valuable type-strain genomes for metagenomic binning, comparative biology and taxonomic classification.</title>
        <authorList>
            <person name="Goeker M."/>
        </authorList>
    </citation>
    <scope>NUCLEOTIDE SEQUENCE [LARGE SCALE GENOMIC DNA]</scope>
    <source>
        <strain evidence="1 2">DSM 27165</strain>
    </source>
</reference>
<accession>A0A840MT18</accession>
<dbReference type="EMBL" id="JACHHY010000021">
    <property type="protein sequence ID" value="MBB5019922.1"/>
    <property type="molecule type" value="Genomic_DNA"/>
</dbReference>
<protein>
    <submittedName>
        <fullName evidence="1">Uncharacterized protein</fullName>
    </submittedName>
</protein>
<evidence type="ECO:0000313" key="1">
    <source>
        <dbReference type="EMBL" id="MBB5019922.1"/>
    </source>
</evidence>
<evidence type="ECO:0000313" key="2">
    <source>
        <dbReference type="Proteomes" id="UP000575898"/>
    </source>
</evidence>
<organism evidence="1 2">
    <name type="scientific">Chitinivorax tropicus</name>
    <dbReference type="NCBI Taxonomy" id="714531"/>
    <lineage>
        <taxon>Bacteria</taxon>
        <taxon>Pseudomonadati</taxon>
        <taxon>Pseudomonadota</taxon>
        <taxon>Betaproteobacteria</taxon>
        <taxon>Chitinivorax</taxon>
    </lineage>
</organism>
<keyword evidence="2" id="KW-1185">Reference proteome</keyword>
<gene>
    <name evidence="1" type="ORF">HNQ59_003230</name>
</gene>